<dbReference type="CDD" id="cd00338">
    <property type="entry name" value="Ser_Recombinase"/>
    <property type="match status" value="1"/>
</dbReference>
<dbReference type="PROSITE" id="PS51737">
    <property type="entry name" value="RECOMBINASE_DNA_BIND"/>
    <property type="match status" value="1"/>
</dbReference>
<dbReference type="InterPro" id="IPR050639">
    <property type="entry name" value="SSR_resolvase"/>
</dbReference>
<keyword evidence="1" id="KW-0175">Coiled coil</keyword>
<sequence length="548" mass="63546">MAKLPDGVHIMRVVNYLRRSREDADRERRTGEDTIALQKDLMDRVLHEYGLPYDQLIEIGSGERIDTRPVFSQLLREVADNRYNCIAVKEISRLTRGDFRDYGLVYELLRQKRIFILTPYRLYDPKNANDLRQIRFELFLSREEFETIRERMQGAKYAYARSGKFMGSTPALGYAANPSTQRLMIQEPEADIVRLIFELYANGRYAKEMSYRAIATYLTELGIPSPTQLTHWNAQTVKAILQNRVYLGEIHYSTCTSYATKRLAKPAEEWIVVPEAHPPIISEALFFTVQQKIAERAKPSTPGNRQTSELAGIVRCNRCNCRMVRHVSKGTTSKKNGEKKVRVKEMLICPTKGCACTSYRDVERLLLEALRSIPLPEGGQHWQHFLRTYRAQLEESPQQPMEERRQRYLQQQRKRLQEQLEAIYRNFELGIYSEHEFSHRKQSVEQERQLLEEKLVSLKTADMDEDAPAKSHDGTERQPVWSPEIENATLLSLYRSLAYAPAQNRLLRFLIDSASLSVIRKGKRGKPAVLELAISFRPSELTTTHFPL</sequence>
<protein>
    <submittedName>
        <fullName evidence="4">Recombinase family protein</fullName>
    </submittedName>
</protein>
<organism evidence="4 5">
    <name type="scientific">Brevibacillus fluminis</name>
    <dbReference type="NCBI Taxonomy" id="511487"/>
    <lineage>
        <taxon>Bacteria</taxon>
        <taxon>Bacillati</taxon>
        <taxon>Bacillota</taxon>
        <taxon>Bacilli</taxon>
        <taxon>Bacillales</taxon>
        <taxon>Paenibacillaceae</taxon>
        <taxon>Brevibacillus</taxon>
    </lineage>
</organism>
<feature type="coiled-coil region" evidence="1">
    <location>
        <begin position="406"/>
        <end position="461"/>
    </location>
</feature>
<dbReference type="PROSITE" id="PS51736">
    <property type="entry name" value="RECOMBINASES_3"/>
    <property type="match status" value="1"/>
</dbReference>
<dbReference type="EMBL" id="RHHQ01000012">
    <property type="protein sequence ID" value="RNB87431.1"/>
    <property type="molecule type" value="Genomic_DNA"/>
</dbReference>
<evidence type="ECO:0000313" key="5">
    <source>
        <dbReference type="Proteomes" id="UP000271031"/>
    </source>
</evidence>
<dbReference type="InterPro" id="IPR036162">
    <property type="entry name" value="Resolvase-like_N_sf"/>
</dbReference>
<dbReference type="InterPro" id="IPR011109">
    <property type="entry name" value="DNA_bind_recombinase_dom"/>
</dbReference>
<dbReference type="Pfam" id="PF07508">
    <property type="entry name" value="Recombinase"/>
    <property type="match status" value="1"/>
</dbReference>
<dbReference type="AlphaFoldDB" id="A0A3M8DJ02"/>
<dbReference type="GO" id="GO:0003677">
    <property type="term" value="F:DNA binding"/>
    <property type="evidence" value="ECO:0007669"/>
    <property type="project" value="InterPro"/>
</dbReference>
<evidence type="ECO:0000259" key="2">
    <source>
        <dbReference type="PROSITE" id="PS51736"/>
    </source>
</evidence>
<evidence type="ECO:0000259" key="3">
    <source>
        <dbReference type="PROSITE" id="PS51737"/>
    </source>
</evidence>
<dbReference type="OrthoDB" id="65783at2"/>
<evidence type="ECO:0000313" key="4">
    <source>
        <dbReference type="EMBL" id="RNB87431.1"/>
    </source>
</evidence>
<accession>A0A3M8DJ02</accession>
<dbReference type="Gene3D" id="3.90.1750.20">
    <property type="entry name" value="Putative Large Serine Recombinase, Chain B, Domain 2"/>
    <property type="match status" value="1"/>
</dbReference>
<proteinExistence type="predicted"/>
<dbReference type="Proteomes" id="UP000271031">
    <property type="component" value="Unassembled WGS sequence"/>
</dbReference>
<reference evidence="4 5" key="1">
    <citation type="submission" date="2018-10" db="EMBL/GenBank/DDBJ databases">
        <title>Phylogenomics of Brevibacillus.</title>
        <authorList>
            <person name="Dunlap C."/>
        </authorList>
    </citation>
    <scope>NUCLEOTIDE SEQUENCE [LARGE SCALE GENOMIC DNA]</scope>
    <source>
        <strain evidence="4 5">JCM 15716</strain>
    </source>
</reference>
<evidence type="ECO:0000256" key="1">
    <source>
        <dbReference type="SAM" id="Coils"/>
    </source>
</evidence>
<dbReference type="Gene3D" id="3.40.50.1390">
    <property type="entry name" value="Resolvase, N-terminal catalytic domain"/>
    <property type="match status" value="1"/>
</dbReference>
<dbReference type="SMART" id="SM00857">
    <property type="entry name" value="Resolvase"/>
    <property type="match status" value="1"/>
</dbReference>
<dbReference type="RefSeq" id="WP_122919128.1">
    <property type="nucleotide sequence ID" value="NZ_RHHQ01000012.1"/>
</dbReference>
<dbReference type="SUPFAM" id="SSF53041">
    <property type="entry name" value="Resolvase-like"/>
    <property type="match status" value="1"/>
</dbReference>
<keyword evidence="5" id="KW-1185">Reference proteome</keyword>
<feature type="domain" description="Resolvase/invertase-type recombinase catalytic" evidence="2">
    <location>
        <begin position="12"/>
        <end position="163"/>
    </location>
</feature>
<dbReference type="PANTHER" id="PTHR30461">
    <property type="entry name" value="DNA-INVERTASE FROM LAMBDOID PROPHAGE"/>
    <property type="match status" value="1"/>
</dbReference>
<dbReference type="GO" id="GO:0000150">
    <property type="term" value="F:DNA strand exchange activity"/>
    <property type="evidence" value="ECO:0007669"/>
    <property type="project" value="InterPro"/>
</dbReference>
<dbReference type="PANTHER" id="PTHR30461:SF23">
    <property type="entry name" value="DNA RECOMBINASE-RELATED"/>
    <property type="match status" value="1"/>
</dbReference>
<dbReference type="InterPro" id="IPR038109">
    <property type="entry name" value="DNA_bind_recomb_sf"/>
</dbReference>
<comment type="caution">
    <text evidence="4">The sequence shown here is derived from an EMBL/GenBank/DDBJ whole genome shotgun (WGS) entry which is preliminary data.</text>
</comment>
<name>A0A3M8DJ02_9BACL</name>
<gene>
    <name evidence="4" type="ORF">EDM56_17415</name>
</gene>
<dbReference type="Pfam" id="PF00239">
    <property type="entry name" value="Resolvase"/>
    <property type="match status" value="1"/>
</dbReference>
<dbReference type="InterPro" id="IPR006119">
    <property type="entry name" value="Resolv_N"/>
</dbReference>
<feature type="domain" description="Recombinase" evidence="3">
    <location>
        <begin position="171"/>
        <end position="300"/>
    </location>
</feature>